<gene>
    <name evidence="4" type="ORF">GCM10023205_67420</name>
</gene>
<name>A0ABP9I5C3_9ACTN</name>
<comment type="caution">
    <text evidence="4">The sequence shown here is derived from an EMBL/GenBank/DDBJ whole genome shotgun (WGS) entry which is preliminary data.</text>
</comment>
<sequence>MRNGKDMRFDGRVAVVTGAGRGLGRAYARLLAERGASLVVNDLGVTTHGTDAGEDRAAAVVAEIEAVGGTAVPDRSSVATAEGGEAIIATAVEAFGRVDIVVNNAGPKGGGAFGELPEVAIDAMLQAHLRGAFFVTRPAWRRMRQQGYGRIVMTASQAVFGEPRTAHYAAAKAGVIGLTNALAAEAGDSGIQVNAVLPTARTPGNDAIPNETFKAWLDQFRPEHVAPLVAFLAHESCPWNGEKFIAGGGRVSRLFLASTRGAFVPGLTMEDVAAAVETITDERGYAVSRTAMEDMALWTEYFPWPDSSGEVSMF</sequence>
<dbReference type="InterPro" id="IPR002347">
    <property type="entry name" value="SDR_fam"/>
</dbReference>
<dbReference type="PANTHER" id="PTHR45024">
    <property type="entry name" value="DEHYDROGENASES, SHORT CHAIN"/>
    <property type="match status" value="1"/>
</dbReference>
<comment type="similarity">
    <text evidence="1 3">Belongs to the short-chain dehydrogenases/reductases (SDR) family.</text>
</comment>
<dbReference type="EMBL" id="BAABHS010000033">
    <property type="protein sequence ID" value="GAA4987236.1"/>
    <property type="molecule type" value="Genomic_DNA"/>
</dbReference>
<evidence type="ECO:0000256" key="1">
    <source>
        <dbReference type="ARBA" id="ARBA00006484"/>
    </source>
</evidence>
<keyword evidence="2" id="KW-0560">Oxidoreductase</keyword>
<dbReference type="PRINTS" id="PR00080">
    <property type="entry name" value="SDRFAMILY"/>
</dbReference>
<evidence type="ECO:0000256" key="2">
    <source>
        <dbReference type="ARBA" id="ARBA00023002"/>
    </source>
</evidence>
<dbReference type="Pfam" id="PF00106">
    <property type="entry name" value="adh_short"/>
    <property type="match status" value="1"/>
</dbReference>
<protein>
    <submittedName>
        <fullName evidence="4">SDR family NAD(P)-dependent oxidoreductase</fullName>
    </submittedName>
</protein>
<dbReference type="RefSeq" id="WP_345679583.1">
    <property type="nucleotide sequence ID" value="NZ_BAABHS010000033.1"/>
</dbReference>
<evidence type="ECO:0000313" key="4">
    <source>
        <dbReference type="EMBL" id="GAA4987236.1"/>
    </source>
</evidence>
<organism evidence="4 5">
    <name type="scientific">Yinghuangia aomiensis</name>
    <dbReference type="NCBI Taxonomy" id="676205"/>
    <lineage>
        <taxon>Bacteria</taxon>
        <taxon>Bacillati</taxon>
        <taxon>Actinomycetota</taxon>
        <taxon>Actinomycetes</taxon>
        <taxon>Kitasatosporales</taxon>
        <taxon>Streptomycetaceae</taxon>
        <taxon>Yinghuangia</taxon>
    </lineage>
</organism>
<dbReference type="PANTHER" id="PTHR45024:SF2">
    <property type="entry name" value="SCP2 DOMAIN-CONTAINING PROTEIN"/>
    <property type="match status" value="1"/>
</dbReference>
<dbReference type="InterPro" id="IPR020904">
    <property type="entry name" value="Sc_DH/Rdtase_CS"/>
</dbReference>
<dbReference type="Proteomes" id="UP001500466">
    <property type="component" value="Unassembled WGS sequence"/>
</dbReference>
<dbReference type="PROSITE" id="PS00061">
    <property type="entry name" value="ADH_SHORT"/>
    <property type="match status" value="1"/>
</dbReference>
<evidence type="ECO:0000256" key="3">
    <source>
        <dbReference type="RuleBase" id="RU000363"/>
    </source>
</evidence>
<reference evidence="5" key="1">
    <citation type="journal article" date="2019" name="Int. J. Syst. Evol. Microbiol.">
        <title>The Global Catalogue of Microorganisms (GCM) 10K type strain sequencing project: providing services to taxonomists for standard genome sequencing and annotation.</title>
        <authorList>
            <consortium name="The Broad Institute Genomics Platform"/>
            <consortium name="The Broad Institute Genome Sequencing Center for Infectious Disease"/>
            <person name="Wu L."/>
            <person name="Ma J."/>
        </authorList>
    </citation>
    <scope>NUCLEOTIDE SEQUENCE [LARGE SCALE GENOMIC DNA]</scope>
    <source>
        <strain evidence="5">JCM 17986</strain>
    </source>
</reference>
<dbReference type="InterPro" id="IPR051687">
    <property type="entry name" value="Peroxisomal_Beta-Oxidation"/>
</dbReference>
<accession>A0ABP9I5C3</accession>
<evidence type="ECO:0000313" key="5">
    <source>
        <dbReference type="Proteomes" id="UP001500466"/>
    </source>
</evidence>
<proteinExistence type="inferred from homology"/>
<dbReference type="PRINTS" id="PR00081">
    <property type="entry name" value="GDHRDH"/>
</dbReference>
<dbReference type="Gene3D" id="3.40.50.720">
    <property type="entry name" value="NAD(P)-binding Rossmann-like Domain"/>
    <property type="match status" value="1"/>
</dbReference>
<keyword evidence="5" id="KW-1185">Reference proteome</keyword>
<dbReference type="InterPro" id="IPR036291">
    <property type="entry name" value="NAD(P)-bd_dom_sf"/>
</dbReference>
<dbReference type="SUPFAM" id="SSF51735">
    <property type="entry name" value="NAD(P)-binding Rossmann-fold domains"/>
    <property type="match status" value="1"/>
</dbReference>